<dbReference type="InterPro" id="IPR042100">
    <property type="entry name" value="Bug_dom1"/>
</dbReference>
<evidence type="ECO:0000256" key="2">
    <source>
        <dbReference type="SAM" id="SignalP"/>
    </source>
</evidence>
<dbReference type="InterPro" id="IPR005064">
    <property type="entry name" value="BUG"/>
</dbReference>
<reference evidence="4" key="1">
    <citation type="journal article" date="2021" name="Syst. Appl. Microbiol.">
        <title>Roseomonas hellenica sp. nov., isolated from roots of wild-growing Alkanna tinctoria.</title>
        <authorList>
            <person name="Rat A."/>
            <person name="Naranjo H.D."/>
            <person name="Lebbe L."/>
            <person name="Cnockaert M."/>
            <person name="Krigas N."/>
            <person name="Grigoriadou K."/>
            <person name="Maloupa E."/>
            <person name="Willems A."/>
        </authorList>
    </citation>
    <scope>NUCLEOTIDE SEQUENCE [LARGE SCALE GENOMIC DNA]</scope>
    <source>
        <strain evidence="4">LMG 31159</strain>
    </source>
</reference>
<evidence type="ECO:0000313" key="3">
    <source>
        <dbReference type="EMBL" id="MBR0651723.1"/>
    </source>
</evidence>
<feature type="chain" id="PRO_5045089177" evidence="2">
    <location>
        <begin position="24"/>
        <end position="322"/>
    </location>
</feature>
<comment type="similarity">
    <text evidence="1">Belongs to the UPF0065 (bug) family.</text>
</comment>
<dbReference type="Proteomes" id="UP000698752">
    <property type="component" value="Unassembled WGS sequence"/>
</dbReference>
<dbReference type="CDD" id="cd13578">
    <property type="entry name" value="PBP2_Bug27"/>
    <property type="match status" value="1"/>
</dbReference>
<dbReference type="RefSeq" id="WP_211870412.1">
    <property type="nucleotide sequence ID" value="NZ_JAAEDI010000020.1"/>
</dbReference>
<keyword evidence="4" id="KW-1185">Reference proteome</keyword>
<evidence type="ECO:0000313" key="4">
    <source>
        <dbReference type="Proteomes" id="UP000698752"/>
    </source>
</evidence>
<dbReference type="PANTHER" id="PTHR42928:SF5">
    <property type="entry name" value="BLR1237 PROTEIN"/>
    <property type="match status" value="1"/>
</dbReference>
<sequence length="322" mass="33545">MMLSRRTIIAGTAAAALSRPALAQGWPTRQLRLIVPFPPAGGTDILARIMAERLGARVGQAIVIDNRPGAAGNIGAELAARAEPDGHTLFFASLGTAAINPSLYRNSAVRPEDLAPVALFGDLPNVVTANPRAPWKTLPELIAAAKAAPGKLTYGSSGSGSSLHLTGELLKLRAGMDLLHVPFRGGAAMLTELVAGRIDMCAGNLPTAIALIREGALRPLAVTSLERSPAVPDVPTVSEAAIPGFEAVAWFGVQVPARTPPDLIRRINAEVNATAADPVTQARMLDQGAVARTGTPEDFADYIRRETASWAEVIRAAGATVD</sequence>
<proteinExistence type="inferred from homology"/>
<comment type="caution">
    <text evidence="3">The sequence shown here is derived from an EMBL/GenBank/DDBJ whole genome shotgun (WGS) entry which is preliminary data.</text>
</comment>
<dbReference type="PANTHER" id="PTHR42928">
    <property type="entry name" value="TRICARBOXYLATE-BINDING PROTEIN"/>
    <property type="match status" value="1"/>
</dbReference>
<dbReference type="SUPFAM" id="SSF53850">
    <property type="entry name" value="Periplasmic binding protein-like II"/>
    <property type="match status" value="1"/>
</dbReference>
<name>A0ABS5EL19_9PROT</name>
<evidence type="ECO:0000256" key="1">
    <source>
        <dbReference type="ARBA" id="ARBA00006987"/>
    </source>
</evidence>
<dbReference type="EMBL" id="JAAEDI010000020">
    <property type="protein sequence ID" value="MBR0651723.1"/>
    <property type="molecule type" value="Genomic_DNA"/>
</dbReference>
<organism evidence="3 4">
    <name type="scientific">Neoroseomonas terrae</name>
    <dbReference type="NCBI Taxonomy" id="424799"/>
    <lineage>
        <taxon>Bacteria</taxon>
        <taxon>Pseudomonadati</taxon>
        <taxon>Pseudomonadota</taxon>
        <taxon>Alphaproteobacteria</taxon>
        <taxon>Acetobacterales</taxon>
        <taxon>Acetobacteraceae</taxon>
        <taxon>Neoroseomonas</taxon>
    </lineage>
</organism>
<accession>A0ABS5EL19</accession>
<dbReference type="PIRSF" id="PIRSF017082">
    <property type="entry name" value="YflP"/>
    <property type="match status" value="1"/>
</dbReference>
<keyword evidence="2" id="KW-0732">Signal</keyword>
<protein>
    <submittedName>
        <fullName evidence="3">Tripartite tricarboxylate transporter substrate binding protein</fullName>
    </submittedName>
</protein>
<dbReference type="Gene3D" id="3.40.190.150">
    <property type="entry name" value="Bordetella uptake gene, domain 1"/>
    <property type="match status" value="1"/>
</dbReference>
<dbReference type="Pfam" id="PF03401">
    <property type="entry name" value="TctC"/>
    <property type="match status" value="1"/>
</dbReference>
<dbReference type="Gene3D" id="3.40.190.10">
    <property type="entry name" value="Periplasmic binding protein-like II"/>
    <property type="match status" value="1"/>
</dbReference>
<gene>
    <name evidence="3" type="ORF">GXW78_18785</name>
</gene>
<feature type="signal peptide" evidence="2">
    <location>
        <begin position="1"/>
        <end position="23"/>
    </location>
</feature>